<organism evidence="2 3">
    <name type="scientific">Rhizophagus irregularis</name>
    <dbReference type="NCBI Taxonomy" id="588596"/>
    <lineage>
        <taxon>Eukaryota</taxon>
        <taxon>Fungi</taxon>
        <taxon>Fungi incertae sedis</taxon>
        <taxon>Mucoromycota</taxon>
        <taxon>Glomeromycotina</taxon>
        <taxon>Glomeromycetes</taxon>
        <taxon>Glomerales</taxon>
        <taxon>Glomeraceae</taxon>
        <taxon>Rhizophagus</taxon>
    </lineage>
</organism>
<dbReference type="OrthoDB" id="2366942at2759"/>
<proteinExistence type="predicted"/>
<accession>A0A916E2I8</accession>
<sequence>MTRGLKNENNLHIINTTPYCSVENLASLFGQMGMFINIKCCNSIGYIHGDFSRTYQVALLVSYEKVLIRLDKEGNAEDYKVERYLREHPTPTSTEEVQNWFNGLMMELPSFKRKLLVESTHNDPYLDGFKPRLSVFLEDDAHIPMLVQMLLSVKKRKSESGFADEDKGQLIDYMNILIQQQPLREDFALFLSDGSNFYIMSYEGERQILYITWKVHKNTSEVVFRHLQQYTNKIDYNDIPAALKYSQHQDLQHEAEIIRFLNGRNILNII</sequence>
<protein>
    <recommendedName>
        <fullName evidence="1">DUF6826 domain-containing protein</fullName>
    </recommendedName>
</protein>
<gene>
    <name evidence="2" type="ORF">CHRIB12_LOCUS6655</name>
</gene>
<evidence type="ECO:0000259" key="1">
    <source>
        <dbReference type="Pfam" id="PF20713"/>
    </source>
</evidence>
<dbReference type="InterPro" id="IPR049229">
    <property type="entry name" value="DUF6826"/>
</dbReference>
<dbReference type="AlphaFoldDB" id="A0A916E2I8"/>
<dbReference type="Pfam" id="PF20713">
    <property type="entry name" value="DUF6826"/>
    <property type="match status" value="1"/>
</dbReference>
<dbReference type="EMBL" id="CAGKOT010000011">
    <property type="protein sequence ID" value="CAB5357195.1"/>
    <property type="molecule type" value="Genomic_DNA"/>
</dbReference>
<comment type="caution">
    <text evidence="2">The sequence shown here is derived from an EMBL/GenBank/DDBJ whole genome shotgun (WGS) entry which is preliminary data.</text>
</comment>
<evidence type="ECO:0000313" key="3">
    <source>
        <dbReference type="Proteomes" id="UP000684084"/>
    </source>
</evidence>
<name>A0A916E2I8_9GLOM</name>
<feature type="domain" description="DUF6826" evidence="1">
    <location>
        <begin position="95"/>
        <end position="184"/>
    </location>
</feature>
<evidence type="ECO:0000313" key="2">
    <source>
        <dbReference type="EMBL" id="CAB5357195.1"/>
    </source>
</evidence>
<reference evidence="2" key="1">
    <citation type="submission" date="2020-05" db="EMBL/GenBank/DDBJ databases">
        <authorList>
            <person name="Rincon C."/>
            <person name="Sanders R I."/>
            <person name="Robbins C."/>
            <person name="Chaturvedi A."/>
        </authorList>
    </citation>
    <scope>NUCLEOTIDE SEQUENCE</scope>
    <source>
        <strain evidence="2">CHB12</strain>
    </source>
</reference>
<dbReference type="Proteomes" id="UP000684084">
    <property type="component" value="Unassembled WGS sequence"/>
</dbReference>